<name>A0A7C1WSV7_9PSED</name>
<feature type="domain" description="Knr4/Smi1-like" evidence="1">
    <location>
        <begin position="64"/>
        <end position="144"/>
    </location>
</feature>
<evidence type="ECO:0000313" key="2">
    <source>
        <dbReference type="EMBL" id="HEF24744.1"/>
    </source>
</evidence>
<dbReference type="SUPFAM" id="SSF160631">
    <property type="entry name" value="SMI1/KNR4-like"/>
    <property type="match status" value="1"/>
</dbReference>
<protein>
    <submittedName>
        <fullName evidence="2">SMI1/KNR4 family protein</fullName>
    </submittedName>
</protein>
<dbReference type="InterPro" id="IPR018958">
    <property type="entry name" value="Knr4/Smi1-like_dom"/>
</dbReference>
<gene>
    <name evidence="2" type="ORF">ENP23_03105</name>
</gene>
<reference evidence="2" key="1">
    <citation type="journal article" date="2020" name="mSystems">
        <title>Genome- and Community-Level Interaction Insights into Carbon Utilization and Element Cycling Functions of Hydrothermarchaeota in Hydrothermal Sediment.</title>
        <authorList>
            <person name="Zhou Z."/>
            <person name="Liu Y."/>
            <person name="Xu W."/>
            <person name="Pan J."/>
            <person name="Luo Z.H."/>
            <person name="Li M."/>
        </authorList>
    </citation>
    <scope>NUCLEOTIDE SEQUENCE [LARGE SCALE GENOMIC DNA]</scope>
    <source>
        <strain evidence="2">SpSt-200</strain>
    </source>
</reference>
<dbReference type="Gene3D" id="3.40.1580.10">
    <property type="entry name" value="SMI1/KNR4-like"/>
    <property type="match status" value="1"/>
</dbReference>
<comment type="caution">
    <text evidence="2">The sequence shown here is derived from an EMBL/GenBank/DDBJ whole genome shotgun (WGS) entry which is preliminary data.</text>
</comment>
<sequence length="169" mass="18546">MRAISKRMSEVLGAHCANPTSRQIDEPLREGCVIEIEDLLLDLTTDLGGAVVFARGAQCVSQTGTYDLDIIYGLSADGYNIFHRNNMYSGRIPDKTYTFGESPTGDQFCIDKATGAVHYWVHDAANEDRGYVLISSSLEDFLNRLAPDGASDSEALEKSKKIISIDLSF</sequence>
<evidence type="ECO:0000259" key="1">
    <source>
        <dbReference type="Pfam" id="PF09346"/>
    </source>
</evidence>
<organism evidence="2">
    <name type="scientific">Pseudomonas graminis</name>
    <dbReference type="NCBI Taxonomy" id="158627"/>
    <lineage>
        <taxon>Bacteria</taxon>
        <taxon>Pseudomonadati</taxon>
        <taxon>Pseudomonadota</taxon>
        <taxon>Gammaproteobacteria</taxon>
        <taxon>Pseudomonadales</taxon>
        <taxon>Pseudomonadaceae</taxon>
        <taxon>Pseudomonas</taxon>
    </lineage>
</organism>
<proteinExistence type="predicted"/>
<dbReference type="Pfam" id="PF09346">
    <property type="entry name" value="SMI1_KNR4"/>
    <property type="match status" value="1"/>
</dbReference>
<accession>A0A7C1WSV7</accession>
<dbReference type="EMBL" id="DSIN01000010">
    <property type="protein sequence ID" value="HEF24744.1"/>
    <property type="molecule type" value="Genomic_DNA"/>
</dbReference>
<dbReference type="InterPro" id="IPR037883">
    <property type="entry name" value="Knr4/Smi1-like_sf"/>
</dbReference>
<dbReference type="AlphaFoldDB" id="A0A7C1WSV7"/>